<protein>
    <recommendedName>
        <fullName evidence="2">Peptidase M15C domain-containing protein</fullName>
    </recommendedName>
</protein>
<dbReference type="SUPFAM" id="SSF55166">
    <property type="entry name" value="Hedgehog/DD-peptidase"/>
    <property type="match status" value="1"/>
</dbReference>
<feature type="compositionally biased region" description="Low complexity" evidence="1">
    <location>
        <begin position="137"/>
        <end position="146"/>
    </location>
</feature>
<feature type="region of interest" description="Disordered" evidence="1">
    <location>
        <begin position="128"/>
        <end position="166"/>
    </location>
</feature>
<evidence type="ECO:0000313" key="3">
    <source>
        <dbReference type="EMBL" id="PIU73920.1"/>
    </source>
</evidence>
<proteinExistence type="predicted"/>
<dbReference type="AlphaFoldDB" id="A0A2M7ATH0"/>
<gene>
    <name evidence="3" type="ORF">COS77_04310</name>
</gene>
<organism evidence="3 4">
    <name type="scientific">Candidatus Roizmanbacteria bacterium CG06_land_8_20_14_3_00_34_14</name>
    <dbReference type="NCBI Taxonomy" id="1974848"/>
    <lineage>
        <taxon>Bacteria</taxon>
        <taxon>Candidatus Roizmaniibacteriota</taxon>
    </lineage>
</organism>
<accession>A0A2M7ATH0</accession>
<feature type="domain" description="Peptidase M15C" evidence="2">
    <location>
        <begin position="283"/>
        <end position="340"/>
    </location>
</feature>
<dbReference type="Proteomes" id="UP000229001">
    <property type="component" value="Unassembled WGS sequence"/>
</dbReference>
<evidence type="ECO:0000259" key="2">
    <source>
        <dbReference type="Pfam" id="PF13539"/>
    </source>
</evidence>
<evidence type="ECO:0000313" key="4">
    <source>
        <dbReference type="Proteomes" id="UP000229001"/>
    </source>
</evidence>
<dbReference type="InterPro" id="IPR009045">
    <property type="entry name" value="Zn_M74/Hedgehog-like"/>
</dbReference>
<dbReference type="GO" id="GO:0008233">
    <property type="term" value="F:peptidase activity"/>
    <property type="evidence" value="ECO:0007669"/>
    <property type="project" value="InterPro"/>
</dbReference>
<reference evidence="4" key="1">
    <citation type="submission" date="2017-09" db="EMBL/GenBank/DDBJ databases">
        <title>Depth-based differentiation of microbial function through sediment-hosted aquifers and enrichment of novel symbionts in the deep terrestrial subsurface.</title>
        <authorList>
            <person name="Probst A.J."/>
            <person name="Ladd B."/>
            <person name="Jarett J.K."/>
            <person name="Geller-Mcgrath D.E."/>
            <person name="Sieber C.M.K."/>
            <person name="Emerson J.B."/>
            <person name="Anantharaman K."/>
            <person name="Thomas B.C."/>
            <person name="Malmstrom R."/>
            <person name="Stieglmeier M."/>
            <person name="Klingl A."/>
            <person name="Woyke T."/>
            <person name="Ryan C.M."/>
            <person name="Banfield J.F."/>
        </authorList>
    </citation>
    <scope>NUCLEOTIDE SEQUENCE [LARGE SCALE GENOMIC DNA]</scope>
</reference>
<evidence type="ECO:0000256" key="1">
    <source>
        <dbReference type="SAM" id="MobiDB-lite"/>
    </source>
</evidence>
<dbReference type="EMBL" id="PEVZ01000068">
    <property type="protein sequence ID" value="PIU73920.1"/>
    <property type="molecule type" value="Genomic_DNA"/>
</dbReference>
<dbReference type="Pfam" id="PF13539">
    <property type="entry name" value="Peptidase_M15_4"/>
    <property type="match status" value="1"/>
</dbReference>
<comment type="caution">
    <text evidence="3">The sequence shown here is derived from an EMBL/GenBank/DDBJ whole genome shotgun (WGS) entry which is preliminary data.</text>
</comment>
<sequence length="349" mass="39614">MFIKKQYKIILAIVISLVFTLAITKTFFFDGVPKINAEKISRTLKNIKDNITIFKNTFAYRMSSNKIDYNQVFTDQPASINFVAKHTLSPTDFIYPTEIIQPTIEPTIQPTIEPTIQPTIEPTLFKPTTHSRVIPSPTRRMLTPTKRPTRKPTRLPSLTPTEKRNPLFIQDPLNQPYYNPSKAYLCYTPAKFIEVYADDAPINSCYKSIKSNVDANLTSVDILGKTITVHKLAYPAFKAVANELKNFSGYKIKTAYAYVFRCNTAASTGDSWDVCQPGCVIGSHAFGIAVDINEDENCFGCSTYTMPMKIVDAFESYGFRWGGRYKSIFNSTIDAMHFEYMYDLCKDIK</sequence>
<name>A0A2M7ATH0_9BACT</name>
<dbReference type="Gene3D" id="3.30.1380.10">
    <property type="match status" value="1"/>
</dbReference>
<dbReference type="InterPro" id="IPR039561">
    <property type="entry name" value="Peptidase_M15C"/>
</dbReference>